<evidence type="ECO:0000313" key="3">
    <source>
        <dbReference type="EMBL" id="TWT86275.1"/>
    </source>
</evidence>
<dbReference type="Gene3D" id="2.60.200.20">
    <property type="match status" value="1"/>
</dbReference>
<dbReference type="InterPro" id="IPR000253">
    <property type="entry name" value="FHA_dom"/>
</dbReference>
<feature type="compositionally biased region" description="Acidic residues" evidence="1">
    <location>
        <begin position="166"/>
        <end position="183"/>
    </location>
</feature>
<dbReference type="RefSeq" id="WP_146403268.1">
    <property type="nucleotide sequence ID" value="NZ_SJPQ01000005.1"/>
</dbReference>
<reference evidence="3 4" key="1">
    <citation type="submission" date="2019-02" db="EMBL/GenBank/DDBJ databases">
        <title>Deep-cultivation of Planctomycetes and their phenomic and genomic characterization uncovers novel biology.</title>
        <authorList>
            <person name="Wiegand S."/>
            <person name="Jogler M."/>
            <person name="Boedeker C."/>
            <person name="Pinto D."/>
            <person name="Vollmers J."/>
            <person name="Rivas-Marin E."/>
            <person name="Kohn T."/>
            <person name="Peeters S.H."/>
            <person name="Heuer A."/>
            <person name="Rast P."/>
            <person name="Oberbeckmann S."/>
            <person name="Bunk B."/>
            <person name="Jeske O."/>
            <person name="Meyerdierks A."/>
            <person name="Storesund J.E."/>
            <person name="Kallscheuer N."/>
            <person name="Luecker S."/>
            <person name="Lage O.M."/>
            <person name="Pohl T."/>
            <person name="Merkel B.J."/>
            <person name="Hornburger P."/>
            <person name="Mueller R.-W."/>
            <person name="Bruemmer F."/>
            <person name="Labrenz M."/>
            <person name="Spormann A.M."/>
            <person name="Op Den Camp H."/>
            <person name="Overmann J."/>
            <person name="Amann R."/>
            <person name="Jetten M.S.M."/>
            <person name="Mascher T."/>
            <person name="Medema M.H."/>
            <person name="Devos D.P."/>
            <person name="Kaster A.-K."/>
            <person name="Ovreas L."/>
            <person name="Rohde M."/>
            <person name="Galperin M.Y."/>
            <person name="Jogler C."/>
        </authorList>
    </citation>
    <scope>NUCLEOTIDE SEQUENCE [LARGE SCALE GENOMIC DNA]</scope>
    <source>
        <strain evidence="3 4">Mal64</strain>
    </source>
</reference>
<keyword evidence="4" id="KW-1185">Reference proteome</keyword>
<dbReference type="OrthoDB" id="283378at2"/>
<comment type="caution">
    <text evidence="3">The sequence shown here is derived from an EMBL/GenBank/DDBJ whole genome shotgun (WGS) entry which is preliminary data.</text>
</comment>
<gene>
    <name evidence="3" type="primary">odhI</name>
    <name evidence="3" type="ORF">Mal64_38150</name>
</gene>
<dbReference type="InterPro" id="IPR050923">
    <property type="entry name" value="Cell_Proc_Reg/RNA_Proc"/>
</dbReference>
<dbReference type="Proteomes" id="UP000315440">
    <property type="component" value="Unassembled WGS sequence"/>
</dbReference>
<sequence>MKLVVLAGAKKGAAVALKKERLLVGRSREADIRTGSDAISRRHCEFVRGEDGVTVRDLGSRNGTHVNGDKIEGDTLLSHGDEIRIGPLEFRYDSGQPKAAAESTPQKADSAAATSGGTGNGKADKSGEVGEDSISEWLLGPAEADREPASLRETQTFRMDDTQSIEAEESESEETVAESDEAADDSKAGDKKKKPGKLPKMTGPQSKDSREAASNLLRDMARRR</sequence>
<evidence type="ECO:0000256" key="1">
    <source>
        <dbReference type="SAM" id="MobiDB-lite"/>
    </source>
</evidence>
<dbReference type="CDD" id="cd00060">
    <property type="entry name" value="FHA"/>
    <property type="match status" value="1"/>
</dbReference>
<dbReference type="Pfam" id="PF00498">
    <property type="entry name" value="FHA"/>
    <property type="match status" value="1"/>
</dbReference>
<feature type="region of interest" description="Disordered" evidence="1">
    <location>
        <begin position="94"/>
        <end position="224"/>
    </location>
</feature>
<dbReference type="EMBL" id="SJPQ01000005">
    <property type="protein sequence ID" value="TWT86275.1"/>
    <property type="molecule type" value="Genomic_DNA"/>
</dbReference>
<proteinExistence type="predicted"/>
<dbReference type="InterPro" id="IPR008984">
    <property type="entry name" value="SMAD_FHA_dom_sf"/>
</dbReference>
<feature type="domain" description="FHA" evidence="2">
    <location>
        <begin position="22"/>
        <end position="71"/>
    </location>
</feature>
<dbReference type="PANTHER" id="PTHR23308">
    <property type="entry name" value="NUCLEAR INHIBITOR OF PROTEIN PHOSPHATASE-1"/>
    <property type="match status" value="1"/>
</dbReference>
<name>A0A5C5ZGN9_9BACT</name>
<protein>
    <submittedName>
        <fullName evidence="3">Oxoglutarate dehydrogenase inhibitor</fullName>
    </submittedName>
</protein>
<dbReference type="AlphaFoldDB" id="A0A5C5ZGN9"/>
<dbReference type="PROSITE" id="PS50006">
    <property type="entry name" value="FHA_DOMAIN"/>
    <property type="match status" value="1"/>
</dbReference>
<evidence type="ECO:0000313" key="4">
    <source>
        <dbReference type="Proteomes" id="UP000315440"/>
    </source>
</evidence>
<organism evidence="3 4">
    <name type="scientific">Pseudobythopirellula maris</name>
    <dbReference type="NCBI Taxonomy" id="2527991"/>
    <lineage>
        <taxon>Bacteria</taxon>
        <taxon>Pseudomonadati</taxon>
        <taxon>Planctomycetota</taxon>
        <taxon>Planctomycetia</taxon>
        <taxon>Pirellulales</taxon>
        <taxon>Lacipirellulaceae</taxon>
        <taxon>Pseudobythopirellula</taxon>
    </lineage>
</organism>
<accession>A0A5C5ZGN9</accession>
<evidence type="ECO:0000259" key="2">
    <source>
        <dbReference type="PROSITE" id="PS50006"/>
    </source>
</evidence>
<dbReference type="SUPFAM" id="SSF49879">
    <property type="entry name" value="SMAD/FHA domain"/>
    <property type="match status" value="1"/>
</dbReference>
<dbReference type="SMART" id="SM00240">
    <property type="entry name" value="FHA"/>
    <property type="match status" value="1"/>
</dbReference>